<evidence type="ECO:0000256" key="1">
    <source>
        <dbReference type="SAM" id="Phobius"/>
    </source>
</evidence>
<keyword evidence="1" id="KW-0812">Transmembrane</keyword>
<keyword evidence="1" id="KW-0472">Membrane</keyword>
<accession>A0A1H3H632</accession>
<sequence length="98" mass="10508">MSDGGGADQTAGSLRGLPREVIEAGTQFALFAGLFGYLLVGNSPRFSLLVVYLCGYSVVRFLNDFARQYTHRPTYGPFTEGQVLSILVLVVGGTFLLG</sequence>
<dbReference type="Proteomes" id="UP000199170">
    <property type="component" value="Unassembled WGS sequence"/>
</dbReference>
<dbReference type="GO" id="GO:0042158">
    <property type="term" value="P:lipoprotein biosynthetic process"/>
    <property type="evidence" value="ECO:0007669"/>
    <property type="project" value="InterPro"/>
</dbReference>
<dbReference type="STRING" id="660517.SAMN04487946_106147"/>
<dbReference type="AlphaFoldDB" id="A0A1H3H632"/>
<dbReference type="InterPro" id="IPR001640">
    <property type="entry name" value="Lgt"/>
</dbReference>
<proteinExistence type="predicted"/>
<dbReference type="Pfam" id="PF01790">
    <property type="entry name" value="LGT"/>
    <property type="match status" value="1"/>
</dbReference>
<feature type="transmembrane region" description="Helical" evidence="1">
    <location>
        <begin position="21"/>
        <end position="40"/>
    </location>
</feature>
<evidence type="ECO:0000313" key="2">
    <source>
        <dbReference type="EMBL" id="SDY10109.1"/>
    </source>
</evidence>
<dbReference type="EMBL" id="FNPB01000006">
    <property type="protein sequence ID" value="SDY10109.1"/>
    <property type="molecule type" value="Genomic_DNA"/>
</dbReference>
<keyword evidence="2" id="KW-0808">Transferase</keyword>
<dbReference type="RefSeq" id="WP_089767250.1">
    <property type="nucleotide sequence ID" value="NZ_FNPB01000006.1"/>
</dbReference>
<dbReference type="GO" id="GO:0008961">
    <property type="term" value="F:phosphatidylglycerol-prolipoprotein diacylglyceryl transferase activity"/>
    <property type="evidence" value="ECO:0007669"/>
    <property type="project" value="InterPro"/>
</dbReference>
<name>A0A1H3H632_9EURY</name>
<evidence type="ECO:0000313" key="3">
    <source>
        <dbReference type="Proteomes" id="UP000199170"/>
    </source>
</evidence>
<keyword evidence="3" id="KW-1185">Reference proteome</keyword>
<feature type="transmembrane region" description="Helical" evidence="1">
    <location>
        <begin position="46"/>
        <end position="63"/>
    </location>
</feature>
<organism evidence="2 3">
    <name type="scientific">Halobellus clavatus</name>
    <dbReference type="NCBI Taxonomy" id="660517"/>
    <lineage>
        <taxon>Archaea</taxon>
        <taxon>Methanobacteriati</taxon>
        <taxon>Methanobacteriota</taxon>
        <taxon>Stenosarchaea group</taxon>
        <taxon>Halobacteria</taxon>
        <taxon>Halobacteriales</taxon>
        <taxon>Haloferacaceae</taxon>
        <taxon>Halobellus</taxon>
    </lineage>
</organism>
<reference evidence="3" key="1">
    <citation type="submission" date="2016-10" db="EMBL/GenBank/DDBJ databases">
        <authorList>
            <person name="Varghese N."/>
            <person name="Submissions S."/>
        </authorList>
    </citation>
    <scope>NUCLEOTIDE SEQUENCE [LARGE SCALE GENOMIC DNA]</scope>
    <source>
        <strain evidence="3">CGMCC 1.10118</strain>
    </source>
</reference>
<dbReference type="GO" id="GO:0005886">
    <property type="term" value="C:plasma membrane"/>
    <property type="evidence" value="ECO:0007669"/>
    <property type="project" value="InterPro"/>
</dbReference>
<keyword evidence="1" id="KW-1133">Transmembrane helix</keyword>
<gene>
    <name evidence="2" type="ORF">SAMN04487946_106147</name>
</gene>
<protein>
    <submittedName>
        <fullName evidence="2">Prolipoprotein diacylglyceryl transferase</fullName>
    </submittedName>
</protein>
<feature type="transmembrane region" description="Helical" evidence="1">
    <location>
        <begin position="75"/>
        <end position="97"/>
    </location>
</feature>
<keyword evidence="2" id="KW-0449">Lipoprotein</keyword>